<dbReference type="Gene3D" id="1.20.272.50">
    <property type="entry name" value="Bacteriophage clamp loader A subunit, A' domain"/>
    <property type="match status" value="1"/>
</dbReference>
<evidence type="ECO:0000256" key="1">
    <source>
        <dbReference type="HAMAP-Rule" id="MF_04163"/>
    </source>
</evidence>
<reference evidence="2 3" key="1">
    <citation type="journal article" date="2017" name="Sci. Rep.">
        <title>Characterization and diversity of phages infecting Aeromonas salmonicida subsp. salmonicida.</title>
        <authorList>
            <person name="Vincent A.T."/>
            <person name="Paquet V.E."/>
            <person name="Bernatchez A."/>
            <person name="Tremblay D.M."/>
            <person name="Moineau S."/>
            <person name="Charette S.J."/>
        </authorList>
    </citation>
    <scope>NUCLEOTIDE SEQUENCE [LARGE SCALE GENOMIC DNA]</scope>
</reference>
<proteinExistence type="inferred from homology"/>
<dbReference type="Pfam" id="PF16790">
    <property type="entry name" value="Phage_clamp_A"/>
    <property type="match status" value="1"/>
</dbReference>
<sequence length="195" mass="23265">MSLDFLGLEVPNEHRLAWDNKDWNKVKELCKEFKKDKDKSTFEIINNVTQKTGHKNVMVFESYDQYTINSWLSQHASMNGYASELNQWAGYITDQMHYDYLYYTVRKCKLPYVAYARASDDWDFVFITHILAHHYNVSYEKAVEYHDLHTEEQMKRILRDMRGLITSPDCPFMSVLPKHISKTEKARLYKTATKW</sequence>
<dbReference type="GO" id="GO:0003689">
    <property type="term" value="F:DNA clamp loader activity"/>
    <property type="evidence" value="ECO:0007669"/>
    <property type="project" value="UniProtKB-UniRule"/>
</dbReference>
<comment type="subunit">
    <text evidence="1">The sliding-clamp-loader consists of 4 large subunits and 1 small subunit. Interacts with the sliding clamp; this interaction allows the sliding-clamp-loader to open the sliding clamp. Part of the replicase complex that includes the DNA polymerase, the polymerase clamp, the clamp loader complex, the single-stranded DNA binding protein, the primase, the helicase and the helicase assembly factor.</text>
</comment>
<keyword evidence="1" id="KW-0238">DNA-binding</keyword>
<dbReference type="Proteomes" id="UP000225215">
    <property type="component" value="Segment"/>
</dbReference>
<dbReference type="Gene3D" id="6.10.250.1260">
    <property type="match status" value="1"/>
</dbReference>
<dbReference type="HAMAP" id="MF_04163">
    <property type="entry name" value="T4_Clamp_Loader_S"/>
    <property type="match status" value="1"/>
</dbReference>
<protein>
    <recommendedName>
        <fullName evidence="1">Sliding-clamp-loader small subunit</fullName>
    </recommendedName>
    <alternativeName>
        <fullName evidence="1">Clamp loader gp62 subunit</fullName>
    </alternativeName>
</protein>
<accession>A0A219YBT6</accession>
<evidence type="ECO:0000313" key="3">
    <source>
        <dbReference type="Proteomes" id="UP000225215"/>
    </source>
</evidence>
<name>A0A219YBT6_9CAUD</name>
<dbReference type="GO" id="GO:0039693">
    <property type="term" value="P:viral DNA genome replication"/>
    <property type="evidence" value="ECO:0007669"/>
    <property type="project" value="UniProtKB-UniRule"/>
</dbReference>
<dbReference type="EMBL" id="KY290955">
    <property type="protein sequence ID" value="APU01415.1"/>
    <property type="molecule type" value="Genomic_DNA"/>
</dbReference>
<comment type="function">
    <text evidence="1">Forms the sliding-clamp-loader together with the small subunit. The clamp loader holds the clamp in an open conformation and places it onto the DNA.</text>
</comment>
<comment type="similarity">
    <text evidence="1">Belongs to the Tevenvirinae sliding-clamp-loader small subunit family.</text>
</comment>
<keyword evidence="1" id="KW-1194">Viral DNA replication</keyword>
<dbReference type="GO" id="GO:0003677">
    <property type="term" value="F:DNA binding"/>
    <property type="evidence" value="ECO:0007669"/>
    <property type="project" value="UniProtKB-UniRule"/>
</dbReference>
<evidence type="ECO:0000313" key="2">
    <source>
        <dbReference type="EMBL" id="APU01415.1"/>
    </source>
</evidence>
<keyword evidence="1" id="KW-0235">DNA replication</keyword>
<organism evidence="2 3">
    <name type="scientific">Aeromonas phage 65.2</name>
    <dbReference type="NCBI Taxonomy" id="1932896"/>
    <lineage>
        <taxon>Viruses</taxon>
        <taxon>Duplodnaviria</taxon>
        <taxon>Heunggongvirae</taxon>
        <taxon>Uroviricota</taxon>
        <taxon>Caudoviricetes</taxon>
        <taxon>Pantevenvirales</taxon>
        <taxon>Straboviridae</taxon>
        <taxon>Emmerichvirinae</taxon>
        <taxon>Ishigurovirus</taxon>
        <taxon>Ishigurovirus osborne</taxon>
    </lineage>
</organism>
<dbReference type="InterPro" id="IPR031868">
    <property type="entry name" value="Phage_clamp_gp62"/>
</dbReference>
<dbReference type="GO" id="GO:0006260">
    <property type="term" value="P:DNA replication"/>
    <property type="evidence" value="ECO:0007669"/>
    <property type="project" value="InterPro"/>
</dbReference>